<reference evidence="11" key="1">
    <citation type="submission" date="2024-06" db="EMBL/GenBank/DDBJ databases">
        <title>Methylostella associata gen. nov., sp. nov., a novel Ancalomicrobiaceae-affiliated facultatively methylotrophic bacteria that feed on methanotrophs of the genus Methylococcus.</title>
        <authorList>
            <person name="Saltykova V."/>
            <person name="Danilova O.V."/>
            <person name="Oshkin I.Y."/>
            <person name="Belova S.E."/>
            <person name="Pimenov N.V."/>
            <person name="Dedysh S.N."/>
        </authorList>
    </citation>
    <scope>NUCLEOTIDE SEQUENCE</scope>
    <source>
        <strain evidence="11">S20</strain>
    </source>
</reference>
<evidence type="ECO:0000313" key="11">
    <source>
        <dbReference type="EMBL" id="XBY46627.1"/>
    </source>
</evidence>
<keyword evidence="1 9" id="KW-0808">Transferase</keyword>
<name>A0AAU7XI08_9HYPH</name>
<feature type="binding site" evidence="9">
    <location>
        <position position="135"/>
    </location>
    <ligand>
        <name>substrate</name>
    </ligand>
</feature>
<comment type="caution">
    <text evidence="9">Lacks conserved residue(s) required for the propagation of feature annotation.</text>
</comment>
<gene>
    <name evidence="9" type="primary">rbsK</name>
    <name evidence="11" type="ORF">ABS361_10665</name>
</gene>
<dbReference type="PANTHER" id="PTHR10584">
    <property type="entry name" value="SUGAR KINASE"/>
    <property type="match status" value="1"/>
</dbReference>
<keyword evidence="4 9" id="KW-0418">Kinase</keyword>
<organism evidence="11">
    <name type="scientific">Methyloraptor flagellatus</name>
    <dbReference type="NCBI Taxonomy" id="3162530"/>
    <lineage>
        <taxon>Bacteria</taxon>
        <taxon>Pseudomonadati</taxon>
        <taxon>Pseudomonadota</taxon>
        <taxon>Alphaproteobacteria</taxon>
        <taxon>Hyphomicrobiales</taxon>
        <taxon>Ancalomicrobiaceae</taxon>
        <taxon>Methyloraptor</taxon>
    </lineage>
</organism>
<dbReference type="GO" id="GO:0019303">
    <property type="term" value="P:D-ribose catabolic process"/>
    <property type="evidence" value="ECO:0007669"/>
    <property type="project" value="UniProtKB-UniRule"/>
</dbReference>
<comment type="cofactor">
    <cofactor evidence="9">
        <name>Mg(2+)</name>
        <dbReference type="ChEBI" id="CHEBI:18420"/>
    </cofactor>
    <text evidence="9">Requires a divalent cation, most likely magnesium in vivo, as an electrophilic catalyst to aid phosphoryl group transfer. It is the chelate of the metal and the nucleotide that is the actual substrate.</text>
</comment>
<evidence type="ECO:0000256" key="5">
    <source>
        <dbReference type="ARBA" id="ARBA00022840"/>
    </source>
</evidence>
<feature type="binding site" evidence="9">
    <location>
        <begin position="9"/>
        <end position="11"/>
    </location>
    <ligand>
        <name>substrate</name>
    </ligand>
</feature>
<dbReference type="AlphaFoldDB" id="A0AAU7XI08"/>
<keyword evidence="5 9" id="KW-0067">ATP-binding</keyword>
<dbReference type="PANTHER" id="PTHR10584:SF166">
    <property type="entry name" value="RIBOKINASE"/>
    <property type="match status" value="1"/>
</dbReference>
<feature type="binding site" evidence="9">
    <location>
        <position position="278"/>
    </location>
    <ligand>
        <name>K(+)</name>
        <dbReference type="ChEBI" id="CHEBI:29103"/>
    </ligand>
</feature>
<dbReference type="GO" id="GO:0005829">
    <property type="term" value="C:cytosol"/>
    <property type="evidence" value="ECO:0007669"/>
    <property type="project" value="TreeGrafter"/>
</dbReference>
<dbReference type="InterPro" id="IPR011877">
    <property type="entry name" value="Ribokinase"/>
</dbReference>
<comment type="catalytic activity">
    <reaction evidence="9">
        <text>D-ribose + ATP = D-ribose 5-phosphate + ADP + H(+)</text>
        <dbReference type="Rhea" id="RHEA:13697"/>
        <dbReference type="ChEBI" id="CHEBI:15378"/>
        <dbReference type="ChEBI" id="CHEBI:30616"/>
        <dbReference type="ChEBI" id="CHEBI:47013"/>
        <dbReference type="ChEBI" id="CHEBI:78346"/>
        <dbReference type="ChEBI" id="CHEBI:456216"/>
        <dbReference type="EC" id="2.7.1.15"/>
    </reaction>
</comment>
<feature type="binding site" evidence="9">
    <location>
        <begin position="247"/>
        <end position="248"/>
    </location>
    <ligand>
        <name>ATP</name>
        <dbReference type="ChEBI" id="CHEBI:30616"/>
    </ligand>
</feature>
<feature type="domain" description="Carbohydrate kinase PfkB" evidence="10">
    <location>
        <begin position="2"/>
        <end position="290"/>
    </location>
</feature>
<comment type="activity regulation">
    <text evidence="9">Activated by a monovalent cation that binds near, but not in, the active site. The most likely occupant of the site in vivo is potassium. Ion binding induces a conformational change that may alter substrate affinity.</text>
</comment>
<evidence type="ECO:0000256" key="8">
    <source>
        <dbReference type="ARBA" id="ARBA00023277"/>
    </source>
</evidence>
<feature type="binding site" evidence="9">
    <location>
        <position position="287"/>
    </location>
    <ligand>
        <name>K(+)</name>
        <dbReference type="ChEBI" id="CHEBI:29103"/>
    </ligand>
</feature>
<evidence type="ECO:0000256" key="2">
    <source>
        <dbReference type="ARBA" id="ARBA00022723"/>
    </source>
</evidence>
<keyword evidence="2 9" id="KW-0479">Metal-binding</keyword>
<feature type="binding site" evidence="9">
    <location>
        <position position="283"/>
    </location>
    <ligand>
        <name>K(+)</name>
        <dbReference type="ChEBI" id="CHEBI:29103"/>
    </ligand>
</feature>
<dbReference type="HAMAP" id="MF_01987">
    <property type="entry name" value="Ribokinase"/>
    <property type="match status" value="1"/>
</dbReference>
<keyword evidence="6 9" id="KW-0460">Magnesium</keyword>
<dbReference type="InterPro" id="IPR011611">
    <property type="entry name" value="PfkB_dom"/>
</dbReference>
<protein>
    <recommendedName>
        <fullName evidence="9">Ribokinase</fullName>
        <shortName evidence="9">RK</shortName>
        <ecNumber evidence="9">2.7.1.15</ecNumber>
    </recommendedName>
</protein>
<evidence type="ECO:0000256" key="3">
    <source>
        <dbReference type="ARBA" id="ARBA00022741"/>
    </source>
</evidence>
<feature type="binding site" evidence="9">
    <location>
        <position position="242"/>
    </location>
    <ligand>
        <name>K(+)</name>
        <dbReference type="ChEBI" id="CHEBI:29103"/>
    </ligand>
</feature>
<feature type="active site" description="Proton acceptor" evidence="9">
    <location>
        <position position="248"/>
    </location>
</feature>
<dbReference type="InterPro" id="IPR002139">
    <property type="entry name" value="Ribo/fructo_kinase"/>
</dbReference>
<dbReference type="Pfam" id="PF00294">
    <property type="entry name" value="PfkB"/>
    <property type="match status" value="1"/>
</dbReference>
<feature type="binding site" evidence="9">
    <location>
        <begin position="37"/>
        <end position="41"/>
    </location>
    <ligand>
        <name>substrate</name>
    </ligand>
</feature>
<keyword evidence="9" id="KW-0963">Cytoplasm</keyword>
<feature type="binding site" evidence="9">
    <location>
        <position position="179"/>
    </location>
    <ligand>
        <name>ATP</name>
        <dbReference type="ChEBI" id="CHEBI:30616"/>
    </ligand>
</feature>
<dbReference type="PRINTS" id="PR00990">
    <property type="entry name" value="RIBOKINASE"/>
</dbReference>
<evidence type="ECO:0000259" key="10">
    <source>
        <dbReference type="Pfam" id="PF00294"/>
    </source>
</evidence>
<dbReference type="SUPFAM" id="SSF53613">
    <property type="entry name" value="Ribokinase-like"/>
    <property type="match status" value="1"/>
</dbReference>
<dbReference type="EMBL" id="CP158568">
    <property type="protein sequence ID" value="XBY46627.1"/>
    <property type="molecule type" value="Genomic_DNA"/>
</dbReference>
<dbReference type="GO" id="GO:0046872">
    <property type="term" value="F:metal ion binding"/>
    <property type="evidence" value="ECO:0007669"/>
    <property type="project" value="UniProtKB-KW"/>
</dbReference>
<keyword evidence="3 9" id="KW-0547">Nucleotide-binding</keyword>
<evidence type="ECO:0000256" key="1">
    <source>
        <dbReference type="ARBA" id="ARBA00022679"/>
    </source>
</evidence>
<evidence type="ECO:0000256" key="9">
    <source>
        <dbReference type="HAMAP-Rule" id="MF_01987"/>
    </source>
</evidence>
<evidence type="ECO:0000256" key="6">
    <source>
        <dbReference type="ARBA" id="ARBA00022842"/>
    </source>
</evidence>
<feature type="binding site" evidence="9">
    <location>
        <position position="281"/>
    </location>
    <ligand>
        <name>K(+)</name>
        <dbReference type="ChEBI" id="CHEBI:29103"/>
    </ligand>
</feature>
<dbReference type="EC" id="2.7.1.15" evidence="9"/>
<feature type="binding site" evidence="9">
    <location>
        <position position="248"/>
    </location>
    <ligand>
        <name>substrate</name>
    </ligand>
</feature>
<sequence length="303" mass="29698">MITVFGSVNLDLVTRVAQLPRPGETVPGEDALLVPGGKGANQALAARRAGAAVRMAGAVGGDAFAETALSLLRESGVDLAAVLIVDRPTGLASITVDSSGENVIVLSPGANARVTEASAADLTFAPGDTLLLQMEIATAASLAAASRARAAGARTVLSLAPFRPLPADSFAPLSLLIVNETEAADLAAQLGLAAGDATETVRGLADRLGPTVVATLGPRGAVAATPAGETVAVPALPVTPVDTTGAGDTFAGVLGAALDAGLPLEPAMRRAAVAGSLACTKVGAQLSMPTAAEIDSALAGFAS</sequence>
<evidence type="ECO:0000256" key="4">
    <source>
        <dbReference type="ARBA" id="ARBA00022777"/>
    </source>
</evidence>
<dbReference type="KEGG" id="mflg:ABS361_10665"/>
<comment type="subcellular location">
    <subcellularLocation>
        <location evidence="9">Cytoplasm</location>
    </subcellularLocation>
</comment>
<dbReference type="RefSeq" id="WP_407051720.1">
    <property type="nucleotide sequence ID" value="NZ_CP158568.1"/>
</dbReference>
<keyword evidence="7 9" id="KW-0630">Potassium</keyword>
<dbReference type="GO" id="GO:0004747">
    <property type="term" value="F:ribokinase activity"/>
    <property type="evidence" value="ECO:0007669"/>
    <property type="project" value="UniProtKB-UniRule"/>
</dbReference>
<comment type="subunit">
    <text evidence="9">Homodimer.</text>
</comment>
<feature type="binding site" evidence="9">
    <location>
        <begin position="215"/>
        <end position="220"/>
    </location>
    <ligand>
        <name>ATP</name>
        <dbReference type="ChEBI" id="CHEBI:30616"/>
    </ligand>
</feature>
<feature type="binding site" evidence="9">
    <location>
        <position position="244"/>
    </location>
    <ligand>
        <name>K(+)</name>
        <dbReference type="ChEBI" id="CHEBI:29103"/>
    </ligand>
</feature>
<accession>A0AAU7XI08</accession>
<proteinExistence type="inferred from homology"/>
<comment type="pathway">
    <text evidence="9">Carbohydrate metabolism; D-ribose degradation; D-ribose 5-phosphate from beta-D-ribopyranose: step 2/2.</text>
</comment>
<keyword evidence="8 9" id="KW-0119">Carbohydrate metabolism</keyword>
<comment type="similarity">
    <text evidence="9">Belongs to the carbohydrate kinase PfkB family. Ribokinase subfamily.</text>
</comment>
<evidence type="ECO:0000256" key="7">
    <source>
        <dbReference type="ARBA" id="ARBA00022958"/>
    </source>
</evidence>
<comment type="function">
    <text evidence="9">Catalyzes the phosphorylation of ribose at O-5 in a reaction requiring ATP and magnesium. The resulting D-ribose-5-phosphate can then be used either for sythesis of nucleotides, histidine, and tryptophan, or as a component of the pentose phosphate pathway.</text>
</comment>
<dbReference type="GO" id="GO:0005524">
    <property type="term" value="F:ATP binding"/>
    <property type="evidence" value="ECO:0007669"/>
    <property type="project" value="UniProtKB-UniRule"/>
</dbReference>
<dbReference type="CDD" id="cd01174">
    <property type="entry name" value="ribokinase"/>
    <property type="match status" value="1"/>
</dbReference>
<dbReference type="InterPro" id="IPR029056">
    <property type="entry name" value="Ribokinase-like"/>
</dbReference>
<dbReference type="Gene3D" id="3.40.1190.20">
    <property type="match status" value="1"/>
</dbReference>